<evidence type="ECO:0000313" key="2">
    <source>
        <dbReference type="Proteomes" id="UP000664940"/>
    </source>
</evidence>
<gene>
    <name evidence="1" type="ORF">HJG60_011275</name>
</gene>
<dbReference type="EMBL" id="JABVXQ010000006">
    <property type="protein sequence ID" value="KAF6104297.1"/>
    <property type="molecule type" value="Genomic_DNA"/>
</dbReference>
<evidence type="ECO:0000313" key="1">
    <source>
        <dbReference type="EMBL" id="KAF6104297.1"/>
    </source>
</evidence>
<name>A0A834A4A1_9CHIR</name>
<accession>A0A834A4A1</accession>
<sequence length="120" mass="12977">MSWLSAGWWEESWPTVKAGIFTCRAGFSLARESWAATVAESECAQRWSGGHSCFIIQPCNAEPPAPCSLCCSRWPPEGANKRQPVVCPVTIYQLRALQGSAAPTRAQKVQHAGSLGELGD</sequence>
<dbReference type="Proteomes" id="UP000664940">
    <property type="component" value="Unassembled WGS sequence"/>
</dbReference>
<comment type="caution">
    <text evidence="1">The sequence shown here is derived from an EMBL/GenBank/DDBJ whole genome shotgun (WGS) entry which is preliminary data.</text>
</comment>
<organism evidence="1 2">
    <name type="scientific">Phyllostomus discolor</name>
    <name type="common">pale spear-nosed bat</name>
    <dbReference type="NCBI Taxonomy" id="89673"/>
    <lineage>
        <taxon>Eukaryota</taxon>
        <taxon>Metazoa</taxon>
        <taxon>Chordata</taxon>
        <taxon>Craniata</taxon>
        <taxon>Vertebrata</taxon>
        <taxon>Euteleostomi</taxon>
        <taxon>Mammalia</taxon>
        <taxon>Eutheria</taxon>
        <taxon>Laurasiatheria</taxon>
        <taxon>Chiroptera</taxon>
        <taxon>Yangochiroptera</taxon>
        <taxon>Phyllostomidae</taxon>
        <taxon>Phyllostominae</taxon>
        <taxon>Phyllostomus</taxon>
    </lineage>
</organism>
<dbReference type="AlphaFoldDB" id="A0A834A4A1"/>
<proteinExistence type="predicted"/>
<reference evidence="1 2" key="1">
    <citation type="journal article" date="2020" name="Nature">
        <title>Six reference-quality genomes reveal evolution of bat adaptations.</title>
        <authorList>
            <person name="Jebb D."/>
            <person name="Huang Z."/>
            <person name="Pippel M."/>
            <person name="Hughes G.M."/>
            <person name="Lavrichenko K."/>
            <person name="Devanna P."/>
            <person name="Winkler S."/>
            <person name="Jermiin L.S."/>
            <person name="Skirmuntt E.C."/>
            <person name="Katzourakis A."/>
            <person name="Burkitt-Gray L."/>
            <person name="Ray D.A."/>
            <person name="Sullivan K.A.M."/>
            <person name="Roscito J.G."/>
            <person name="Kirilenko B.M."/>
            <person name="Davalos L.M."/>
            <person name="Corthals A.P."/>
            <person name="Power M.L."/>
            <person name="Jones G."/>
            <person name="Ransome R.D."/>
            <person name="Dechmann D.K.N."/>
            <person name="Locatelli A.G."/>
            <person name="Puechmaille S.J."/>
            <person name="Fedrigo O."/>
            <person name="Jarvis E.D."/>
            <person name="Hiller M."/>
            <person name="Vernes S.C."/>
            <person name="Myers E.W."/>
            <person name="Teeling E.C."/>
        </authorList>
    </citation>
    <scope>NUCLEOTIDE SEQUENCE [LARGE SCALE GENOMIC DNA]</scope>
    <source>
        <strain evidence="1">Bat1K_MPI-CBG_1</strain>
    </source>
</reference>
<protein>
    <submittedName>
        <fullName evidence="1">Uncharacterized protein</fullName>
    </submittedName>
</protein>